<feature type="compositionally biased region" description="Polar residues" evidence="2">
    <location>
        <begin position="63"/>
        <end position="88"/>
    </location>
</feature>
<feature type="region of interest" description="Disordered" evidence="2">
    <location>
        <begin position="63"/>
        <end position="116"/>
    </location>
</feature>
<dbReference type="InterPro" id="IPR039874">
    <property type="entry name" value="WAPL"/>
</dbReference>
<accession>A0A8S3ZIP1</accession>
<proteinExistence type="inferred from homology"/>
<name>A0A8S3ZIP1_9EUPU</name>
<dbReference type="PANTHER" id="PTHR22100">
    <property type="entry name" value="WINGS APART-LIKE PROTEIN HOMOLOG"/>
    <property type="match status" value="1"/>
</dbReference>
<gene>
    <name evidence="4" type="ORF">CUNI_LOCUS14925</name>
</gene>
<evidence type="ECO:0000256" key="1">
    <source>
        <dbReference type="ARBA" id="ARBA00006854"/>
    </source>
</evidence>
<evidence type="ECO:0000313" key="5">
    <source>
        <dbReference type="Proteomes" id="UP000678393"/>
    </source>
</evidence>
<evidence type="ECO:0000259" key="3">
    <source>
        <dbReference type="PROSITE" id="PS51271"/>
    </source>
</evidence>
<protein>
    <recommendedName>
        <fullName evidence="3">WAPL domain-containing protein</fullName>
    </recommendedName>
</protein>
<dbReference type="InterPro" id="IPR012502">
    <property type="entry name" value="WAPL_dom"/>
</dbReference>
<dbReference type="OrthoDB" id="78088at2759"/>
<reference evidence="4" key="1">
    <citation type="submission" date="2021-04" db="EMBL/GenBank/DDBJ databases">
        <authorList>
            <consortium name="Molecular Ecology Group"/>
        </authorList>
    </citation>
    <scope>NUCLEOTIDE SEQUENCE</scope>
</reference>
<dbReference type="InterPro" id="IPR011989">
    <property type="entry name" value="ARM-like"/>
</dbReference>
<dbReference type="PROSITE" id="PS51271">
    <property type="entry name" value="WAPL"/>
    <property type="match status" value="1"/>
</dbReference>
<dbReference type="InterPro" id="IPR022771">
    <property type="entry name" value="WAPL_C"/>
</dbReference>
<evidence type="ECO:0000313" key="4">
    <source>
        <dbReference type="EMBL" id="CAG5129367.1"/>
    </source>
</evidence>
<dbReference type="EMBL" id="CAJHNH020003464">
    <property type="protein sequence ID" value="CAG5129367.1"/>
    <property type="molecule type" value="Genomic_DNA"/>
</dbReference>
<dbReference type="Proteomes" id="UP000678393">
    <property type="component" value="Unassembled WGS sequence"/>
</dbReference>
<dbReference type="Gene3D" id="1.25.10.10">
    <property type="entry name" value="Leucine-rich Repeat Variant"/>
    <property type="match status" value="1"/>
</dbReference>
<sequence>MPVRRSARLQNVSALVANSKETMPVRRSARLQNVSALVANSKETMPVRRSVCLQNVSALAANSKDTAPSSDGSAITLQSVNPSSTKHATSSRHSKVSVTGSATSSSPLSKAGNVLTGRSSESSQVFRSYAPQMHTVVQNVKQSHKVQELGETRDFVDDVGYLLDSLQDTNPTSVRCLSCLKLASKCLSPSFRKHLRAHGTVTKIVSRLHDACSEPCLALSTSAMMFLLSRDSLNMDLDEDSLTLMVRLSEADTVEHHYLDTSALKELKNFKQKVKELLTHLPQEKHAGKIDLGFVSTGNLAMESLLSLTLKRADEWFNEWSPWGLGRIVDFLTDCEHSLPEDISQATKKTLPVLKKLNRCLKFLTKISSINFDSQNYLISYKNAAFVQACIRILQRCQTYMPSYNVLKNVEKNKALKHFPGYKILICMMDVLMVLDTLTFESEAGNLDLKIETSLMQTIVRCLTTTHCYVPVEKRFELELLCLSLLRTLVEHKECNRQILMSPQMDVKYTEKSQPKTMSGIKAVVELFVQREEAARQTEDDNQSILENENETFTKAFGKAGRPVNYLFVASYAGLLLGFTIVNNKEYATAVKKLMPNKNFDLVIKRLKKFLNFYRITAFCNNIAVNLLTKVIRILQTA</sequence>
<keyword evidence="5" id="KW-1185">Reference proteome</keyword>
<feature type="domain" description="WAPL" evidence="3">
    <location>
        <begin position="127"/>
        <end position="617"/>
    </location>
</feature>
<feature type="compositionally biased region" description="Polar residues" evidence="2">
    <location>
        <begin position="96"/>
        <end position="108"/>
    </location>
</feature>
<comment type="caution">
    <text evidence="4">The sequence shown here is derived from an EMBL/GenBank/DDBJ whole genome shotgun (WGS) entry which is preliminary data.</text>
</comment>
<dbReference type="Pfam" id="PF07814">
    <property type="entry name" value="WAPL"/>
    <property type="match status" value="1"/>
</dbReference>
<comment type="similarity">
    <text evidence="1">Belongs to the WAPL family.</text>
</comment>
<evidence type="ECO:0000256" key="2">
    <source>
        <dbReference type="SAM" id="MobiDB-lite"/>
    </source>
</evidence>
<dbReference type="PANTHER" id="PTHR22100:SF13">
    <property type="entry name" value="WINGS APART-LIKE PROTEIN HOMOLOG"/>
    <property type="match status" value="1"/>
</dbReference>
<organism evidence="4 5">
    <name type="scientific">Candidula unifasciata</name>
    <dbReference type="NCBI Taxonomy" id="100452"/>
    <lineage>
        <taxon>Eukaryota</taxon>
        <taxon>Metazoa</taxon>
        <taxon>Spiralia</taxon>
        <taxon>Lophotrochozoa</taxon>
        <taxon>Mollusca</taxon>
        <taxon>Gastropoda</taxon>
        <taxon>Heterobranchia</taxon>
        <taxon>Euthyneura</taxon>
        <taxon>Panpulmonata</taxon>
        <taxon>Eupulmonata</taxon>
        <taxon>Stylommatophora</taxon>
        <taxon>Helicina</taxon>
        <taxon>Helicoidea</taxon>
        <taxon>Geomitridae</taxon>
        <taxon>Candidula</taxon>
    </lineage>
</organism>
<dbReference type="AlphaFoldDB" id="A0A8S3ZIP1"/>